<dbReference type="Gene3D" id="3.30.420.10">
    <property type="entry name" value="Ribonuclease H-like superfamily/Ribonuclease H"/>
    <property type="match status" value="1"/>
</dbReference>
<dbReference type="Proteomes" id="UP000288805">
    <property type="component" value="Unassembled WGS sequence"/>
</dbReference>
<sequence length="159" mass="18068">MKVIQSGFGGSHFSRTPTLCARDVISVKGLEANTPNMMPLNPILIVDVFDVWGIDFMGPFPMSFGHSYILVGVDYVSKWGRSNPMKDWSIKLLDSLWAYRTVYKTILGMSLIALFMAKRAISQWRLNINHGRQSRSSHGFDKSWVKEMFGFERIGGNEE</sequence>
<dbReference type="InterPro" id="IPR036397">
    <property type="entry name" value="RNaseH_sf"/>
</dbReference>
<reference evidence="1 2" key="1">
    <citation type="journal article" date="2018" name="PLoS Genet.">
        <title>Population sequencing reveals clonal diversity and ancestral inbreeding in the grapevine cultivar Chardonnay.</title>
        <authorList>
            <person name="Roach M.J."/>
            <person name="Johnson D.L."/>
            <person name="Bohlmann J."/>
            <person name="van Vuuren H.J."/>
            <person name="Jones S.J."/>
            <person name="Pretorius I.S."/>
            <person name="Schmidt S.A."/>
            <person name="Borneman A.R."/>
        </authorList>
    </citation>
    <scope>NUCLEOTIDE SEQUENCE [LARGE SCALE GENOMIC DNA]</scope>
    <source>
        <strain evidence="2">cv. Chardonnay</strain>
        <tissue evidence="1">Leaf</tissue>
    </source>
</reference>
<comment type="caution">
    <text evidence="1">The sequence shown here is derived from an EMBL/GenBank/DDBJ whole genome shotgun (WGS) entry which is preliminary data.</text>
</comment>
<dbReference type="SUPFAM" id="SSF53098">
    <property type="entry name" value="Ribonuclease H-like"/>
    <property type="match status" value="1"/>
</dbReference>
<dbReference type="InterPro" id="IPR012337">
    <property type="entry name" value="RNaseH-like_sf"/>
</dbReference>
<proteinExistence type="predicted"/>
<dbReference type="EMBL" id="QGNW01000895">
    <property type="protein sequence ID" value="RVW59358.1"/>
    <property type="molecule type" value="Genomic_DNA"/>
</dbReference>
<dbReference type="PANTHER" id="PTHR47266">
    <property type="entry name" value="ENDONUCLEASE-RELATED"/>
    <property type="match status" value="1"/>
</dbReference>
<name>A0A438FHB9_VITVI</name>
<organism evidence="1 2">
    <name type="scientific">Vitis vinifera</name>
    <name type="common">Grape</name>
    <dbReference type="NCBI Taxonomy" id="29760"/>
    <lineage>
        <taxon>Eukaryota</taxon>
        <taxon>Viridiplantae</taxon>
        <taxon>Streptophyta</taxon>
        <taxon>Embryophyta</taxon>
        <taxon>Tracheophyta</taxon>
        <taxon>Spermatophyta</taxon>
        <taxon>Magnoliopsida</taxon>
        <taxon>eudicotyledons</taxon>
        <taxon>Gunneridae</taxon>
        <taxon>Pentapetalae</taxon>
        <taxon>rosids</taxon>
        <taxon>Vitales</taxon>
        <taxon>Vitaceae</taxon>
        <taxon>Viteae</taxon>
        <taxon>Vitis</taxon>
    </lineage>
</organism>
<evidence type="ECO:0000313" key="2">
    <source>
        <dbReference type="Proteomes" id="UP000288805"/>
    </source>
</evidence>
<accession>A0A438FHB9</accession>
<evidence type="ECO:0000313" key="1">
    <source>
        <dbReference type="EMBL" id="RVW59358.1"/>
    </source>
</evidence>
<dbReference type="GO" id="GO:0003676">
    <property type="term" value="F:nucleic acid binding"/>
    <property type="evidence" value="ECO:0007669"/>
    <property type="project" value="InterPro"/>
</dbReference>
<dbReference type="AlphaFoldDB" id="A0A438FHB9"/>
<protein>
    <recommendedName>
        <fullName evidence="3">Mitochondrial protein</fullName>
    </recommendedName>
</protein>
<gene>
    <name evidence="1" type="ORF">CK203_109360</name>
</gene>
<evidence type="ECO:0008006" key="3">
    <source>
        <dbReference type="Google" id="ProtNLM"/>
    </source>
</evidence>
<dbReference type="InterPro" id="IPR052160">
    <property type="entry name" value="Gypsy_RT_Integrase-like"/>
</dbReference>